<reference evidence="11 12" key="1">
    <citation type="submission" date="2024-05" db="EMBL/GenBank/DDBJ databases">
        <authorList>
            <person name="Duchaud E."/>
        </authorList>
    </citation>
    <scope>NUCLEOTIDE SEQUENCE [LARGE SCALE GENOMIC DNA]</scope>
    <source>
        <strain evidence="11">Ena-SAMPLE-TAB-13-05-2024-13:56:06:370-140305</strain>
    </source>
</reference>
<evidence type="ECO:0000256" key="6">
    <source>
        <dbReference type="ARBA" id="ARBA00022833"/>
    </source>
</evidence>
<dbReference type="PANTHER" id="PTHR47466:SF1">
    <property type="entry name" value="METALLOPROTEASE MEP1 (AFU_ORTHOLOGUE AFUA_1G07730)-RELATED"/>
    <property type="match status" value="1"/>
</dbReference>
<dbReference type="PANTHER" id="PTHR47466">
    <property type="match status" value="1"/>
</dbReference>
<evidence type="ECO:0000256" key="7">
    <source>
        <dbReference type="ARBA" id="ARBA00023049"/>
    </source>
</evidence>
<keyword evidence="5" id="KW-0378">Hydrolase</keyword>
<evidence type="ECO:0000313" key="12">
    <source>
        <dbReference type="Proteomes" id="UP001497602"/>
    </source>
</evidence>
<evidence type="ECO:0000256" key="5">
    <source>
        <dbReference type="ARBA" id="ARBA00022801"/>
    </source>
</evidence>
<dbReference type="InterPro" id="IPR008754">
    <property type="entry name" value="Peptidase_M43"/>
</dbReference>
<keyword evidence="3" id="KW-0479">Metal-binding</keyword>
<dbReference type="EMBL" id="CAXJRC010000041">
    <property type="protein sequence ID" value="CAL2107747.1"/>
    <property type="molecule type" value="Genomic_DNA"/>
</dbReference>
<evidence type="ECO:0000256" key="2">
    <source>
        <dbReference type="ARBA" id="ARBA00022670"/>
    </source>
</evidence>
<organism evidence="11 12">
    <name type="scientific">Tenacibaculum vairaonense</name>
    <dbReference type="NCBI Taxonomy" id="3137860"/>
    <lineage>
        <taxon>Bacteria</taxon>
        <taxon>Pseudomonadati</taxon>
        <taxon>Bacteroidota</taxon>
        <taxon>Flavobacteriia</taxon>
        <taxon>Flavobacteriales</taxon>
        <taxon>Flavobacteriaceae</taxon>
        <taxon>Tenacibaculum</taxon>
    </lineage>
</organism>
<name>A0ABM9PPQ3_9FLAO</name>
<evidence type="ECO:0000259" key="9">
    <source>
        <dbReference type="Pfam" id="PF05572"/>
    </source>
</evidence>
<dbReference type="RefSeq" id="WP_348739338.1">
    <property type="nucleotide sequence ID" value="NZ_CAXJRC010000041.1"/>
</dbReference>
<dbReference type="SUPFAM" id="SSF55486">
    <property type="entry name" value="Metalloproteases ('zincins'), catalytic domain"/>
    <property type="match status" value="1"/>
</dbReference>
<dbReference type="Pfam" id="PF05572">
    <property type="entry name" value="Peptidase_M43"/>
    <property type="match status" value="1"/>
</dbReference>
<dbReference type="NCBIfam" id="TIGR04183">
    <property type="entry name" value="Por_Secre_tail"/>
    <property type="match status" value="1"/>
</dbReference>
<protein>
    <recommendedName>
        <fullName evidence="13">T9SS type A sorting domain-containing protein</fullName>
    </recommendedName>
</protein>
<evidence type="ECO:0000256" key="8">
    <source>
        <dbReference type="ARBA" id="ARBA00023157"/>
    </source>
</evidence>
<dbReference type="Pfam" id="PF18962">
    <property type="entry name" value="Por_Secre_tail"/>
    <property type="match status" value="1"/>
</dbReference>
<proteinExistence type="inferred from homology"/>
<accession>A0ABM9PPQ3</accession>
<dbReference type="InterPro" id="IPR026444">
    <property type="entry name" value="Secre_tail"/>
</dbReference>
<keyword evidence="12" id="KW-1185">Reference proteome</keyword>
<dbReference type="Gene3D" id="3.40.390.10">
    <property type="entry name" value="Collagenase (Catalytic Domain)"/>
    <property type="match status" value="1"/>
</dbReference>
<comment type="similarity">
    <text evidence="1">Belongs to the peptidase M43B family.</text>
</comment>
<feature type="domain" description="Peptidase M43 pregnancy-associated plasma-A" evidence="9">
    <location>
        <begin position="162"/>
        <end position="315"/>
    </location>
</feature>
<evidence type="ECO:0000256" key="3">
    <source>
        <dbReference type="ARBA" id="ARBA00022723"/>
    </source>
</evidence>
<dbReference type="Proteomes" id="UP001497602">
    <property type="component" value="Unassembled WGS sequence"/>
</dbReference>
<keyword evidence="8" id="KW-1015">Disulfide bond</keyword>
<keyword evidence="7" id="KW-0482">Metalloprotease</keyword>
<evidence type="ECO:0000256" key="1">
    <source>
        <dbReference type="ARBA" id="ARBA00008721"/>
    </source>
</evidence>
<evidence type="ECO:0000256" key="4">
    <source>
        <dbReference type="ARBA" id="ARBA00022729"/>
    </source>
</evidence>
<feature type="domain" description="Secretion system C-terminal sorting" evidence="10">
    <location>
        <begin position="628"/>
        <end position="692"/>
    </location>
</feature>
<evidence type="ECO:0000259" key="10">
    <source>
        <dbReference type="Pfam" id="PF18962"/>
    </source>
</evidence>
<comment type="caution">
    <text evidence="11">The sequence shown here is derived from an EMBL/GenBank/DDBJ whole genome shotgun (WGS) entry which is preliminary data.</text>
</comment>
<keyword evidence="2" id="KW-0645">Protease</keyword>
<keyword evidence="6" id="KW-0862">Zinc</keyword>
<evidence type="ECO:0008006" key="13">
    <source>
        <dbReference type="Google" id="ProtNLM"/>
    </source>
</evidence>
<gene>
    <name evidence="11" type="ORF">T190115A13A_40269</name>
</gene>
<keyword evidence="4" id="KW-0732">Signal</keyword>
<sequence length="693" mass="77039">MKKILPYVFLICISVLITQKMYSQKEKACQAHIYNELFFKDNPLARNEYINFNKKQNNLSLQQKLNNNKATYIIPVVFHVYGKMQNGKTVTVQKIEKALEKLNEDFQGKNDDFNDVDPLFSPIKSSLNIEFRLAKKDPNGKCTSGVVFYNEKFGYGNTDSATENQISADSWNNYKYMNVYIQGDLHNNGVKNNSGIAWYPSTLMSNAGTARVVYNGQYLYDNTDSEFASSLTHEFGHWLNLIHTFEGGCNSATNDGVSDTPAENSASLDANGCRPSKNCKGEYINYENYMGYNGAKFKCYKMFTQGQVNRMVTALGHPARRPLWSAQNLIDTGVDDSVASLSINDNLFKEELSNNGSVNTQNTITIKNASFKTSSGTLTLGVDYNLNLPSGLSSSIEITSSTTADITISGTTSNHNESNNQDITISFNDSAFENNNGLICTSILGKLEFYNPYEVIYENIADASAGPTQSWNKFYLSKIDGDNAYGTWVYQSGHLKIETYKKMLVSEPNSRNITLLQNNELISSSSNFALPGSDPSASDLLAIRNNSYKNWDGKTGYIGFKATHKGNIVHGWMRASVSSDGKTVTVYDYAFSTEPNGSIRAGSTTIPLSSEDFKDILSSINVYKSSYNKLTINGLNSKNSILQIYNLLGKEINKQKFTSNGFTNLEIPEISTGIYLIVIKSELGRISKKIIIE</sequence>
<evidence type="ECO:0000313" key="11">
    <source>
        <dbReference type="EMBL" id="CAL2107747.1"/>
    </source>
</evidence>
<dbReference type="InterPro" id="IPR024079">
    <property type="entry name" value="MetalloPept_cat_dom_sf"/>
</dbReference>